<evidence type="ECO:0000313" key="2">
    <source>
        <dbReference type="EMBL" id="CAL6101240.1"/>
    </source>
</evidence>
<organism evidence="1">
    <name type="scientific">Hexamita inflata</name>
    <dbReference type="NCBI Taxonomy" id="28002"/>
    <lineage>
        <taxon>Eukaryota</taxon>
        <taxon>Metamonada</taxon>
        <taxon>Diplomonadida</taxon>
        <taxon>Hexamitidae</taxon>
        <taxon>Hexamitinae</taxon>
        <taxon>Hexamita</taxon>
    </lineage>
</organism>
<dbReference type="EMBL" id="CAXDID020000541">
    <property type="protein sequence ID" value="CAL6101240.1"/>
    <property type="molecule type" value="Genomic_DNA"/>
</dbReference>
<comment type="caution">
    <text evidence="1">The sequence shown here is derived from an EMBL/GenBank/DDBJ whole genome shotgun (WGS) entry which is preliminary data.</text>
</comment>
<dbReference type="Proteomes" id="UP001642409">
    <property type="component" value="Unassembled WGS sequence"/>
</dbReference>
<reference evidence="2 3" key="2">
    <citation type="submission" date="2024-07" db="EMBL/GenBank/DDBJ databases">
        <authorList>
            <person name="Akdeniz Z."/>
        </authorList>
    </citation>
    <scope>NUCLEOTIDE SEQUENCE [LARGE SCALE GENOMIC DNA]</scope>
</reference>
<reference evidence="1" key="1">
    <citation type="submission" date="2023-06" db="EMBL/GenBank/DDBJ databases">
        <authorList>
            <person name="Kurt Z."/>
        </authorList>
    </citation>
    <scope>NUCLEOTIDE SEQUENCE</scope>
</reference>
<evidence type="ECO:0000313" key="3">
    <source>
        <dbReference type="Proteomes" id="UP001642409"/>
    </source>
</evidence>
<accession>A0AA86NWS4</accession>
<evidence type="ECO:0000313" key="1">
    <source>
        <dbReference type="EMBL" id="CAI9926164.1"/>
    </source>
</evidence>
<keyword evidence="3" id="KW-1185">Reference proteome</keyword>
<sequence>MTNTCLRSPGGFGICQCYVGHLNSQTLITLKEYFFVGVFQRDHILINVYLMFESINLRQTAYSFHYYYIFELMHTFCLVQYQHKVDEVEFALGTSIVRYYLFYIY</sequence>
<dbReference type="EMBL" id="CATOUU010000362">
    <property type="protein sequence ID" value="CAI9926164.1"/>
    <property type="molecule type" value="Genomic_DNA"/>
</dbReference>
<protein>
    <submittedName>
        <fullName evidence="2">Hypothetical_protein</fullName>
    </submittedName>
</protein>
<dbReference type="AlphaFoldDB" id="A0AA86NWS4"/>
<proteinExistence type="predicted"/>
<gene>
    <name evidence="1" type="ORF">HINF_LOCUS13809</name>
    <name evidence="2" type="ORF">HINF_LOCUS71054</name>
</gene>
<name>A0AA86NWS4_9EUKA</name>